<accession>A0A150LFM2</accession>
<protein>
    <submittedName>
        <fullName evidence="1">Uncharacterized protein</fullName>
    </submittedName>
</protein>
<reference evidence="1 3" key="1">
    <citation type="submission" date="2016-01" db="EMBL/GenBank/DDBJ databases">
        <title>Draft Genome Sequences of Seven Thermophilic Sporeformers Isolated from Foods.</title>
        <authorList>
            <person name="Berendsen E.M."/>
            <person name="Wells-Bennik M.H."/>
            <person name="Krawcyk A.O."/>
            <person name="De Jong A."/>
            <person name="Holsappel S."/>
            <person name="Eijlander R.T."/>
            <person name="Kuipers O.P."/>
        </authorList>
    </citation>
    <scope>NUCLEOTIDE SEQUENCE [LARGE SCALE GENOMIC DNA]</scope>
    <source>
        <strain evidence="1 3">B4135</strain>
    </source>
</reference>
<gene>
    <name evidence="1" type="ORF">B4135_3243</name>
    <name evidence="2" type="ORF">C6P37_12005</name>
</gene>
<evidence type="ECO:0000313" key="3">
    <source>
        <dbReference type="Proteomes" id="UP000075683"/>
    </source>
</evidence>
<comment type="caution">
    <text evidence="1">The sequence shown here is derived from an EMBL/GenBank/DDBJ whole genome shotgun (WGS) entry which is preliminary data.</text>
</comment>
<reference evidence="2 4" key="2">
    <citation type="submission" date="2018-03" db="EMBL/GenBank/DDBJ databases">
        <authorList>
            <person name="Keele B.F."/>
        </authorList>
    </citation>
    <scope>NUCLEOTIDE SEQUENCE [LARGE SCALE GENOMIC DNA]</scope>
    <source>
        <strain evidence="2">ZCTH4_d</strain>
    </source>
</reference>
<evidence type="ECO:0000313" key="1">
    <source>
        <dbReference type="EMBL" id="KYD11128.1"/>
    </source>
</evidence>
<dbReference type="Proteomes" id="UP000075683">
    <property type="component" value="Unassembled WGS sequence"/>
</dbReference>
<dbReference type="EMBL" id="QEWE01000022">
    <property type="protein sequence ID" value="REJ27187.1"/>
    <property type="molecule type" value="Genomic_DNA"/>
</dbReference>
<name>A0A150LFM2_9BACI</name>
<sequence length="91" mass="10468">MPCLPVSAFFVSILIVKEGKGKKQAEGTGKWPVPRFMMNVEKKALGTFLSTVFFIFRKPFWNISDNSCQGRKSPSILVDFFPLFRYTKKEK</sequence>
<dbReference type="STRING" id="301148.B4135_3243"/>
<dbReference type="EMBL" id="LQYT01000113">
    <property type="protein sequence ID" value="KYD11128.1"/>
    <property type="molecule type" value="Genomic_DNA"/>
</dbReference>
<evidence type="ECO:0000313" key="2">
    <source>
        <dbReference type="EMBL" id="REJ27187.1"/>
    </source>
</evidence>
<evidence type="ECO:0000313" key="4">
    <source>
        <dbReference type="Proteomes" id="UP000257014"/>
    </source>
</evidence>
<dbReference type="AlphaFoldDB" id="A0A150LFM2"/>
<proteinExistence type="predicted"/>
<dbReference type="Proteomes" id="UP000257014">
    <property type="component" value="Unassembled WGS sequence"/>
</dbReference>
<organism evidence="1 3">
    <name type="scientific">Caldibacillus debilis</name>
    <dbReference type="NCBI Taxonomy" id="301148"/>
    <lineage>
        <taxon>Bacteria</taxon>
        <taxon>Bacillati</taxon>
        <taxon>Bacillota</taxon>
        <taxon>Bacilli</taxon>
        <taxon>Bacillales</taxon>
        <taxon>Bacillaceae</taxon>
        <taxon>Caldibacillus</taxon>
    </lineage>
</organism>